<sequence>MAGTSHRLCFSCGLINVNHARVASDLLENDILKRNYDLVCINEPYFYQNTIGGCPKGYLQIAFNLEPRVAIIIKSTLNFIKIEVERDMAVLSVIWNDMEYIIVNIYCSPSENLDSQILKLETICNRFPNHRIIIMGDFNAKSSAWSPRPTDERGKSVLEIVNKMDLFIENNGDSLATYSSEKGESWIDITITKNIERNLVDNWCVHSEITGSDHRLITFTLCGKRTNQSKNRLAWKIENMKLLEFKIEISRLVREFKGKSLIQGNLDLMLRYFCEKLYRVCDNVEINFEEREEYPAFTLDEVEMCIDKMKKGKAPGEDGFTLGIIKEIYLADPVWFVETLNNCLNFGYFPGLWKESRIVLIPKANKDLPNESYRPICLLAIWGKILVKLMTQRLVVFLETNNLLDRRQYGFREGKGTLIALKEVSL</sequence>
<comment type="caution">
    <text evidence="2">The sequence shown here is derived from an EMBL/GenBank/DDBJ whole genome shotgun (WGS) entry which is preliminary data.</text>
</comment>
<dbReference type="EMBL" id="BGPR01006241">
    <property type="protein sequence ID" value="GBN17274.1"/>
    <property type="molecule type" value="Genomic_DNA"/>
</dbReference>
<dbReference type="InterPro" id="IPR005135">
    <property type="entry name" value="Endo/exonuclease/phosphatase"/>
</dbReference>
<dbReference type="Pfam" id="PF14529">
    <property type="entry name" value="Exo_endo_phos_2"/>
    <property type="match status" value="1"/>
</dbReference>
<feature type="domain" description="Endonuclease/exonuclease/phosphatase" evidence="1">
    <location>
        <begin position="101"/>
        <end position="217"/>
    </location>
</feature>
<reference evidence="2 3" key="1">
    <citation type="journal article" date="2019" name="Sci. Rep.">
        <title>Orb-weaving spider Araneus ventricosus genome elucidates the spidroin gene catalogue.</title>
        <authorList>
            <person name="Kono N."/>
            <person name="Nakamura H."/>
            <person name="Ohtoshi R."/>
            <person name="Moran D.A.P."/>
            <person name="Shinohara A."/>
            <person name="Yoshida Y."/>
            <person name="Fujiwara M."/>
            <person name="Mori M."/>
            <person name="Tomita M."/>
            <person name="Arakawa K."/>
        </authorList>
    </citation>
    <scope>NUCLEOTIDE SEQUENCE [LARGE SCALE GENOMIC DNA]</scope>
</reference>
<evidence type="ECO:0000313" key="2">
    <source>
        <dbReference type="EMBL" id="GBN17274.1"/>
    </source>
</evidence>
<accession>A0A4Y2LS85</accession>
<dbReference type="InterPro" id="IPR036691">
    <property type="entry name" value="Endo/exonu/phosph_ase_sf"/>
</dbReference>
<proteinExistence type="predicted"/>
<dbReference type="PANTHER" id="PTHR19446">
    <property type="entry name" value="REVERSE TRANSCRIPTASES"/>
    <property type="match status" value="1"/>
</dbReference>
<dbReference type="InterPro" id="IPR043502">
    <property type="entry name" value="DNA/RNA_pol_sf"/>
</dbReference>
<dbReference type="SUPFAM" id="SSF56672">
    <property type="entry name" value="DNA/RNA polymerases"/>
    <property type="match status" value="1"/>
</dbReference>
<keyword evidence="3" id="KW-1185">Reference proteome</keyword>
<dbReference type="GO" id="GO:0003824">
    <property type="term" value="F:catalytic activity"/>
    <property type="evidence" value="ECO:0007669"/>
    <property type="project" value="InterPro"/>
</dbReference>
<gene>
    <name evidence="2" type="ORF">AVEN_85893_1</name>
</gene>
<organism evidence="2 3">
    <name type="scientific">Araneus ventricosus</name>
    <name type="common">Orbweaver spider</name>
    <name type="synonym">Epeira ventricosa</name>
    <dbReference type="NCBI Taxonomy" id="182803"/>
    <lineage>
        <taxon>Eukaryota</taxon>
        <taxon>Metazoa</taxon>
        <taxon>Ecdysozoa</taxon>
        <taxon>Arthropoda</taxon>
        <taxon>Chelicerata</taxon>
        <taxon>Arachnida</taxon>
        <taxon>Araneae</taxon>
        <taxon>Araneomorphae</taxon>
        <taxon>Entelegynae</taxon>
        <taxon>Araneoidea</taxon>
        <taxon>Araneidae</taxon>
        <taxon>Araneus</taxon>
    </lineage>
</organism>
<dbReference type="AlphaFoldDB" id="A0A4Y2LS85"/>
<name>A0A4Y2LS85_ARAVE</name>
<dbReference type="Gene3D" id="3.60.10.10">
    <property type="entry name" value="Endonuclease/exonuclease/phosphatase"/>
    <property type="match status" value="1"/>
</dbReference>
<dbReference type="SUPFAM" id="SSF56219">
    <property type="entry name" value="DNase I-like"/>
    <property type="match status" value="1"/>
</dbReference>
<dbReference type="GO" id="GO:0071897">
    <property type="term" value="P:DNA biosynthetic process"/>
    <property type="evidence" value="ECO:0007669"/>
    <property type="project" value="UniProtKB-ARBA"/>
</dbReference>
<protein>
    <recommendedName>
        <fullName evidence="1">Endonuclease/exonuclease/phosphatase domain-containing protein</fullName>
    </recommendedName>
</protein>
<dbReference type="Proteomes" id="UP000499080">
    <property type="component" value="Unassembled WGS sequence"/>
</dbReference>
<dbReference type="OrthoDB" id="6778811at2759"/>
<evidence type="ECO:0000313" key="3">
    <source>
        <dbReference type="Proteomes" id="UP000499080"/>
    </source>
</evidence>
<evidence type="ECO:0000259" key="1">
    <source>
        <dbReference type="Pfam" id="PF14529"/>
    </source>
</evidence>